<reference evidence="3" key="4">
    <citation type="submission" date="2025-05" db="UniProtKB">
        <authorList>
            <consortium name="EnsemblFungi"/>
        </authorList>
    </citation>
    <scope>IDENTIFICATION</scope>
    <source>
        <strain evidence="3">isolate 1-1 / race 1 (BBBD)</strain>
    </source>
</reference>
<dbReference type="Proteomes" id="UP000005240">
    <property type="component" value="Unassembled WGS sequence"/>
</dbReference>
<evidence type="ECO:0000313" key="4">
    <source>
        <dbReference type="Proteomes" id="UP000005240"/>
    </source>
</evidence>
<proteinExistence type="predicted"/>
<feature type="signal peptide" evidence="1">
    <location>
        <begin position="1"/>
        <end position="38"/>
    </location>
</feature>
<sequence>MASGQGLASYTRPTSTRAPFRGLFCLLTCLLYWKNVQCAYENDPNSSHTWAQLMQESDHLHDFDHFATRPFTLPGSQTFVIVNSKRPRESEMMQESDYLHDFKRFATGPGFTLPESPPFEIFNSQRPQESDEQLIFEAIRSLRLKSGSRLIGNERKDEYKMLKIEEGQVSRFLSQLVNEKGNKISLNQIGKARLPDVSKEQYLLDLKNRRRSVVQKFIVQANRHDHIYPLRSLYTDRVDEIKGSMDSLQAEIRSIHPPPVAEYLEADLQRIMKTLPIYFFHVDLINTLIPAQGVETFKSQRQAAWQQFYEHVQGLIKNPSVASDRTRKVGTPVLYKLNLDITDSIAPFYWTILGKWIGSSRTSLARSAYTCYNTRYLNHDFKYLINEIFACYVEKFDQMPIGLS</sequence>
<evidence type="ECO:0000313" key="3">
    <source>
        <dbReference type="EnsemblFungi" id="PTTG_12062-t43_1-p1"/>
    </source>
</evidence>
<feature type="chain" id="PRO_5008110013" evidence="1">
    <location>
        <begin position="39"/>
        <end position="404"/>
    </location>
</feature>
<protein>
    <submittedName>
        <fullName evidence="2 3">Uncharacterized protein</fullName>
    </submittedName>
</protein>
<reference evidence="2" key="2">
    <citation type="submission" date="2016-05" db="EMBL/GenBank/DDBJ databases">
        <title>Comparative analysis highlights variable genome content of wheat rusts and divergence of the mating loci.</title>
        <authorList>
            <person name="Cuomo C.A."/>
            <person name="Bakkeren G."/>
            <person name="Szabo L."/>
            <person name="Khalil H."/>
            <person name="Joly D."/>
            <person name="Goldberg J."/>
            <person name="Young S."/>
            <person name="Zeng Q."/>
            <person name="Fellers J."/>
        </authorList>
    </citation>
    <scope>NUCLEOTIDE SEQUENCE [LARGE SCALE GENOMIC DNA]</scope>
    <source>
        <strain evidence="2">1-1 BBBD Race 1</strain>
    </source>
</reference>
<evidence type="ECO:0000313" key="2">
    <source>
        <dbReference type="EMBL" id="OAV92533.1"/>
    </source>
</evidence>
<accession>A0A180GKN5</accession>
<reference evidence="2" key="1">
    <citation type="submission" date="2009-11" db="EMBL/GenBank/DDBJ databases">
        <authorList>
            <consortium name="The Broad Institute Genome Sequencing Platform"/>
            <person name="Ward D."/>
            <person name="Feldgarden M."/>
            <person name="Earl A."/>
            <person name="Young S.K."/>
            <person name="Zeng Q."/>
            <person name="Koehrsen M."/>
            <person name="Alvarado L."/>
            <person name="Berlin A."/>
            <person name="Bochicchio J."/>
            <person name="Borenstein D."/>
            <person name="Chapman S.B."/>
            <person name="Chen Z."/>
            <person name="Engels R."/>
            <person name="Freedman E."/>
            <person name="Gellesch M."/>
            <person name="Goldberg J."/>
            <person name="Griggs A."/>
            <person name="Gujja S."/>
            <person name="Heilman E."/>
            <person name="Heiman D."/>
            <person name="Hepburn T."/>
            <person name="Howarth C."/>
            <person name="Jen D."/>
            <person name="Larson L."/>
            <person name="Lewis B."/>
            <person name="Mehta T."/>
            <person name="Park D."/>
            <person name="Pearson M."/>
            <person name="Roberts A."/>
            <person name="Saif S."/>
            <person name="Shea T."/>
            <person name="Shenoy N."/>
            <person name="Sisk P."/>
            <person name="Stolte C."/>
            <person name="Sykes S."/>
            <person name="Thomson T."/>
            <person name="Walk T."/>
            <person name="White J."/>
            <person name="Yandava C."/>
            <person name="Izard J."/>
            <person name="Baranova O.V."/>
            <person name="Blanton J.M."/>
            <person name="Tanner A.C."/>
            <person name="Dewhirst F.E."/>
            <person name="Haas B."/>
            <person name="Nusbaum C."/>
            <person name="Birren B."/>
        </authorList>
    </citation>
    <scope>NUCLEOTIDE SEQUENCE [LARGE SCALE GENOMIC DNA]</scope>
    <source>
        <strain evidence="2">1-1 BBBD Race 1</strain>
    </source>
</reference>
<name>A0A180GKN5_PUCT1</name>
<gene>
    <name evidence="2" type="ORF">PTTG_12062</name>
</gene>
<organism evidence="2">
    <name type="scientific">Puccinia triticina (isolate 1-1 / race 1 (BBBD))</name>
    <name type="common">Brown leaf rust fungus</name>
    <dbReference type="NCBI Taxonomy" id="630390"/>
    <lineage>
        <taxon>Eukaryota</taxon>
        <taxon>Fungi</taxon>
        <taxon>Dikarya</taxon>
        <taxon>Basidiomycota</taxon>
        <taxon>Pucciniomycotina</taxon>
        <taxon>Pucciniomycetes</taxon>
        <taxon>Pucciniales</taxon>
        <taxon>Pucciniaceae</taxon>
        <taxon>Puccinia</taxon>
    </lineage>
</organism>
<reference evidence="3 4" key="3">
    <citation type="journal article" date="2017" name="G3 (Bethesda)">
        <title>Comparative analysis highlights variable genome content of wheat rusts and divergence of the mating loci.</title>
        <authorList>
            <person name="Cuomo C.A."/>
            <person name="Bakkeren G."/>
            <person name="Khalil H.B."/>
            <person name="Panwar V."/>
            <person name="Joly D."/>
            <person name="Linning R."/>
            <person name="Sakthikumar S."/>
            <person name="Song X."/>
            <person name="Adiconis X."/>
            <person name="Fan L."/>
            <person name="Goldberg J.M."/>
            <person name="Levin J.Z."/>
            <person name="Young S."/>
            <person name="Zeng Q."/>
            <person name="Anikster Y."/>
            <person name="Bruce M."/>
            <person name="Wang M."/>
            <person name="Yin C."/>
            <person name="McCallum B."/>
            <person name="Szabo L.J."/>
            <person name="Hulbert S."/>
            <person name="Chen X."/>
            <person name="Fellers J.P."/>
        </authorList>
    </citation>
    <scope>NUCLEOTIDE SEQUENCE</scope>
    <source>
        <strain evidence="4">Isolate 1-1 / race 1 (BBBD)</strain>
        <strain evidence="3">isolate 1-1 / race 1 (BBBD)</strain>
    </source>
</reference>
<evidence type="ECO:0000256" key="1">
    <source>
        <dbReference type="SAM" id="SignalP"/>
    </source>
</evidence>
<dbReference type="EnsemblFungi" id="PTTG_12062-t43_1">
    <property type="protein sequence ID" value="PTTG_12062-t43_1-p1"/>
    <property type="gene ID" value="PTTG_12062"/>
</dbReference>
<keyword evidence="4" id="KW-1185">Reference proteome</keyword>
<keyword evidence="1" id="KW-0732">Signal</keyword>
<dbReference type="EMBL" id="ADAS02000063">
    <property type="protein sequence ID" value="OAV92533.1"/>
    <property type="molecule type" value="Genomic_DNA"/>
</dbReference>
<dbReference type="AlphaFoldDB" id="A0A180GKN5"/>
<dbReference type="VEuPathDB" id="FungiDB:PTTG_12062"/>